<dbReference type="PANTHER" id="PTHR45527">
    <property type="entry name" value="NONRIBOSOMAL PEPTIDE SYNTHETASE"/>
    <property type="match status" value="1"/>
</dbReference>
<evidence type="ECO:0000256" key="1">
    <source>
        <dbReference type="ARBA" id="ARBA00001957"/>
    </source>
</evidence>
<dbReference type="PROSITE" id="PS50075">
    <property type="entry name" value="CARRIER"/>
    <property type="match status" value="1"/>
</dbReference>
<keyword evidence="6" id="KW-0677">Repeat</keyword>
<evidence type="ECO:0000313" key="10">
    <source>
        <dbReference type="EMBL" id="AZK48531.1"/>
    </source>
</evidence>
<name>A0A3Q8S6K5_9BACL</name>
<evidence type="ECO:0000256" key="6">
    <source>
        <dbReference type="ARBA" id="ARBA00022737"/>
    </source>
</evidence>
<dbReference type="OrthoDB" id="9765680at2"/>
<dbReference type="GO" id="GO:0009366">
    <property type="term" value="C:enterobactin synthetase complex"/>
    <property type="evidence" value="ECO:0007669"/>
    <property type="project" value="TreeGrafter"/>
</dbReference>
<dbReference type="GO" id="GO:0031177">
    <property type="term" value="F:phosphopantetheine binding"/>
    <property type="evidence" value="ECO:0007669"/>
    <property type="project" value="TreeGrafter"/>
</dbReference>
<dbReference type="RefSeq" id="WP_125084686.1">
    <property type="nucleotide sequence ID" value="NZ_CP034248.1"/>
</dbReference>
<sequence length="1504" mass="172310">MEVFSLDINLIYPLTHPQRRIWYVENISPGTSIHNIGGLIRIYGAVDFDLLEEAINHFIRLNDAIRIRIVEQDSGVQQTVSAYQRRQLPFIDFTTITSDVDVDAWAASEFAQPLPLDGEALYEFTLVKISETESAYLTKVHHIISDGWSFQLMTSHINDLYTQLMRGQMIQEEAKPTYIDYIEQEQKYLTSSRFKKSKHYWTNKFKSVDKITLFPTSNNTRGQRKAFILNQPISDRIRDFTNTHQVSLNTFFIAVMLLYLHKITQQNLIIIGTPVLNRTGVKEKKTFGMFTSSMPFLVQIEQETSLSKFILNCNLELIQSYFHQKYPYNLLVQDLQLQKRGIDQLFQVSVNYYNTSYDKSFGPGWKMKQTEVHNGNQLYPLQLIITEWEENGGLELYFDYKTDDYSASQIEEMFSRLELITEQILNTPHQSIRNLELLLPGERDKLLYECNLTERLYPADQTILDLFEKQSAQSADRVALTYRGQSLTYKELNTRANQLARTLLQYGIHRQTPIAIMGRHSIEIMVAIWAVIKAGAVYIPIDPEYPRERIEYILHDSQAPLLLTFGNDWRTLSYEGTVIRLEDDNLYTQDGSNLGLAGSPNDLVYMIYTSGSTGKPKGAMIENRGLVNYIWWANQQYTRTDNEIFALYSSIAFDLTVTSIFTPLIGGHQIEIYDDDGKEFIIHRILKEKKATIVKLTPAHLSLLKDMELDQLAVHTFIVGGEDLKCALARDIHIKSSSSIAIYNEYGPTETVVGCMIYQYDPERDQGVSVPIGQPIDNVQIYLLNDQLEPVPNGTVGEIYISGDGVARGYLRRPELTQECFVSNPFLKGMRMYRTGDLAVRLDSKDLVYLGRMDHQVKIKGYRIETGEIEHHLLAIDSIKEAVVMDRIAEEQHYLAAYFVAAEQIDVLELRMKLLEVLPSYMIPAYFVQLAELPLSPNGKVDRRFLPDPASMKQVTGQGPRQGRTANPDDIVRWLRDIYKEVLQVKDVQSADNFYRMGGDSIKAIQIVAKVNSAGYKLKVQDILSYPDIHELAAVLEMTIAAPIEQKPCTGEVKALPVTSWFLESQWGNPHFYTQSVFLHLKQKVNIPILLEALYLLLQHHDALRLQHEMKTGKLVYREVRREHLEFDYCDLTSLHTEEHAEVIRSRSELLKASIQLGQGLLFKTMLFERGEDGQSLLLTAHHLIVDGVSWRILLEDLDRLLQSITSGTSCALPAKTHSIQAWAESIEVYSRKQATEYLPYWERVVEEAEDSLRLDFPSTDDRYAVCNTLVRELPESVTGRLLGEANAAFHTQTSELIMASLAMAMREYSGKEKISIELEGHGREELFADVDISRTVGWFTSLFPVNLYLPVRDPSSIIKAVKEQLREIPNKGIDYGILVYNSKRLLHIDKRLLRFNYLGEIDNLLQGSSFLIGEEDIGNETCSSNKLACLVDVVAMVINRKLLVRLTYSEAMFDRESMENLLESFMQKIMEVIQLCLNTEPEFTPSDFATLKLKQDELDILFN</sequence>
<keyword evidence="11" id="KW-1185">Reference proteome</keyword>
<comment type="similarity">
    <text evidence="2">Belongs to the ATP-dependent AMP-binding enzyme family.</text>
</comment>
<dbReference type="FunFam" id="3.40.50.980:FF:000001">
    <property type="entry name" value="Non-ribosomal peptide synthetase"/>
    <property type="match status" value="1"/>
</dbReference>
<dbReference type="Pfam" id="PF00550">
    <property type="entry name" value="PP-binding"/>
    <property type="match status" value="1"/>
</dbReference>
<dbReference type="InterPro" id="IPR036736">
    <property type="entry name" value="ACP-like_sf"/>
</dbReference>
<dbReference type="InterPro" id="IPR009081">
    <property type="entry name" value="PP-bd_ACP"/>
</dbReference>
<dbReference type="SUPFAM" id="SSF52777">
    <property type="entry name" value="CoA-dependent acyltransferases"/>
    <property type="match status" value="4"/>
</dbReference>
<dbReference type="PANTHER" id="PTHR45527:SF1">
    <property type="entry name" value="FATTY ACID SYNTHASE"/>
    <property type="match status" value="1"/>
</dbReference>
<dbReference type="InterPro" id="IPR006162">
    <property type="entry name" value="Ppantetheine_attach_site"/>
</dbReference>
<evidence type="ECO:0000256" key="3">
    <source>
        <dbReference type="ARBA" id="ARBA00022450"/>
    </source>
</evidence>
<dbReference type="Gene3D" id="3.40.50.980">
    <property type="match status" value="2"/>
</dbReference>
<evidence type="ECO:0000256" key="8">
    <source>
        <dbReference type="ARBA" id="ARBA00023268"/>
    </source>
</evidence>
<dbReference type="Gene3D" id="3.30.300.30">
    <property type="match status" value="1"/>
</dbReference>
<proteinExistence type="inferred from homology"/>
<dbReference type="Pfam" id="PF00501">
    <property type="entry name" value="AMP-binding"/>
    <property type="match status" value="1"/>
</dbReference>
<dbReference type="InterPro" id="IPR001242">
    <property type="entry name" value="Condensation_dom"/>
</dbReference>
<dbReference type="InterPro" id="IPR010071">
    <property type="entry name" value="AA_adenyl_dom"/>
</dbReference>
<dbReference type="Pfam" id="PF00668">
    <property type="entry name" value="Condensation"/>
    <property type="match status" value="2"/>
</dbReference>
<dbReference type="Gene3D" id="1.10.1200.10">
    <property type="entry name" value="ACP-like"/>
    <property type="match status" value="1"/>
</dbReference>
<dbReference type="InterPro" id="IPR000873">
    <property type="entry name" value="AMP-dep_synth/lig_dom"/>
</dbReference>
<organism evidence="10 11">
    <name type="scientific">Paenibacillus lentus</name>
    <dbReference type="NCBI Taxonomy" id="1338368"/>
    <lineage>
        <taxon>Bacteria</taxon>
        <taxon>Bacillati</taxon>
        <taxon>Bacillota</taxon>
        <taxon>Bacilli</taxon>
        <taxon>Bacillales</taxon>
        <taxon>Paenibacillaceae</taxon>
        <taxon>Paenibacillus</taxon>
    </lineage>
</organism>
<dbReference type="GO" id="GO:0005829">
    <property type="term" value="C:cytosol"/>
    <property type="evidence" value="ECO:0007669"/>
    <property type="project" value="TreeGrafter"/>
</dbReference>
<reference evidence="10 11" key="1">
    <citation type="submission" date="2018-11" db="EMBL/GenBank/DDBJ databases">
        <title>Genome sequencing of Paenibacillus lentus DSM25539(T).</title>
        <authorList>
            <person name="Kook J.-K."/>
            <person name="Park S.-N."/>
            <person name="Lim Y.K."/>
        </authorList>
    </citation>
    <scope>NUCLEOTIDE SEQUENCE [LARGE SCALE GENOMIC DNA]</scope>
    <source>
        <strain evidence="10 11">DSM 25539</strain>
    </source>
</reference>
<dbReference type="Proteomes" id="UP000273145">
    <property type="component" value="Chromosome"/>
</dbReference>
<evidence type="ECO:0000259" key="9">
    <source>
        <dbReference type="PROSITE" id="PS50075"/>
    </source>
</evidence>
<dbReference type="Gene3D" id="3.30.559.10">
    <property type="entry name" value="Chloramphenicol acetyltransferase-like domain"/>
    <property type="match status" value="2"/>
</dbReference>
<dbReference type="GO" id="GO:0047527">
    <property type="term" value="F:2,3-dihydroxybenzoate-serine ligase activity"/>
    <property type="evidence" value="ECO:0007669"/>
    <property type="project" value="TreeGrafter"/>
</dbReference>
<keyword evidence="8" id="KW-0511">Multifunctional enzyme</keyword>
<keyword evidence="5" id="KW-0436">Ligase</keyword>
<dbReference type="PROSITE" id="PS00455">
    <property type="entry name" value="AMP_BINDING"/>
    <property type="match status" value="1"/>
</dbReference>
<dbReference type="NCBIfam" id="TIGR01733">
    <property type="entry name" value="AA-adenyl-dom"/>
    <property type="match status" value="1"/>
</dbReference>
<evidence type="ECO:0000313" key="11">
    <source>
        <dbReference type="Proteomes" id="UP000273145"/>
    </source>
</evidence>
<dbReference type="InterPro" id="IPR020845">
    <property type="entry name" value="AMP-binding_CS"/>
</dbReference>
<feature type="domain" description="Carrier" evidence="9">
    <location>
        <begin position="966"/>
        <end position="1040"/>
    </location>
</feature>
<keyword evidence="3" id="KW-0596">Phosphopantetheine</keyword>
<dbReference type="PROSITE" id="PS00012">
    <property type="entry name" value="PHOSPHOPANTETHEINE"/>
    <property type="match status" value="1"/>
</dbReference>
<accession>A0A3Q8S6K5</accession>
<dbReference type="GO" id="GO:0008610">
    <property type="term" value="P:lipid biosynthetic process"/>
    <property type="evidence" value="ECO:0007669"/>
    <property type="project" value="UniProtKB-ARBA"/>
</dbReference>
<evidence type="ECO:0000256" key="2">
    <source>
        <dbReference type="ARBA" id="ARBA00006432"/>
    </source>
</evidence>
<keyword evidence="4" id="KW-0597">Phosphoprotein</keyword>
<gene>
    <name evidence="10" type="ORF">EIM92_22060</name>
</gene>
<dbReference type="Gene3D" id="3.30.559.30">
    <property type="entry name" value="Nonribosomal peptide synthetase, condensation domain"/>
    <property type="match status" value="2"/>
</dbReference>
<evidence type="ECO:0000256" key="4">
    <source>
        <dbReference type="ARBA" id="ARBA00022553"/>
    </source>
</evidence>
<dbReference type="GO" id="GO:0043041">
    <property type="term" value="P:amino acid activation for nonribosomal peptide biosynthetic process"/>
    <property type="evidence" value="ECO:0007669"/>
    <property type="project" value="TreeGrafter"/>
</dbReference>
<dbReference type="NCBIfam" id="TIGR01720">
    <property type="entry name" value="NRPS-para261"/>
    <property type="match status" value="1"/>
</dbReference>
<keyword evidence="7" id="KW-0045">Antibiotic biosynthesis</keyword>
<dbReference type="KEGG" id="plen:EIM92_22060"/>
<dbReference type="InterPro" id="IPR045851">
    <property type="entry name" value="AMP-bd_C_sf"/>
</dbReference>
<dbReference type="InterPro" id="IPR010060">
    <property type="entry name" value="NRPS_synth"/>
</dbReference>
<dbReference type="GO" id="GO:0009239">
    <property type="term" value="P:enterobactin biosynthetic process"/>
    <property type="evidence" value="ECO:0007669"/>
    <property type="project" value="TreeGrafter"/>
</dbReference>
<dbReference type="InterPro" id="IPR023213">
    <property type="entry name" value="CAT-like_dom_sf"/>
</dbReference>
<comment type="cofactor">
    <cofactor evidence="1">
        <name>pantetheine 4'-phosphate</name>
        <dbReference type="ChEBI" id="CHEBI:47942"/>
    </cofactor>
</comment>
<evidence type="ECO:0000256" key="5">
    <source>
        <dbReference type="ARBA" id="ARBA00022598"/>
    </source>
</evidence>
<dbReference type="SUPFAM" id="SSF56801">
    <property type="entry name" value="Acetyl-CoA synthetase-like"/>
    <property type="match status" value="1"/>
</dbReference>
<protein>
    <submittedName>
        <fullName evidence="10">Amino acid adenylation domain-containing protein</fullName>
    </submittedName>
</protein>
<dbReference type="EMBL" id="CP034248">
    <property type="protein sequence ID" value="AZK48531.1"/>
    <property type="molecule type" value="Genomic_DNA"/>
</dbReference>
<evidence type="ECO:0000256" key="7">
    <source>
        <dbReference type="ARBA" id="ARBA00023194"/>
    </source>
</evidence>
<dbReference type="Gene3D" id="2.30.38.10">
    <property type="entry name" value="Luciferase, Domain 3"/>
    <property type="match status" value="1"/>
</dbReference>
<dbReference type="SUPFAM" id="SSF47336">
    <property type="entry name" value="ACP-like"/>
    <property type="match status" value="1"/>
</dbReference>